<feature type="transmembrane region" description="Helical" evidence="1">
    <location>
        <begin position="121"/>
        <end position="142"/>
    </location>
</feature>
<evidence type="ECO:0000313" key="2">
    <source>
        <dbReference type="EMBL" id="GER90651.1"/>
    </source>
</evidence>
<feature type="transmembrane region" description="Helical" evidence="1">
    <location>
        <begin position="63"/>
        <end position="83"/>
    </location>
</feature>
<keyword evidence="1" id="KW-0472">Membrane</keyword>
<dbReference type="RefSeq" id="WP_151758354.1">
    <property type="nucleotide sequence ID" value="NZ_BKZW01000002.1"/>
</dbReference>
<dbReference type="EMBL" id="BKZW01000002">
    <property type="protein sequence ID" value="GER90651.1"/>
    <property type="molecule type" value="Genomic_DNA"/>
</dbReference>
<proteinExistence type="predicted"/>
<name>A0A5J4KVZ4_9CHLR</name>
<gene>
    <name evidence="2" type="ORF">KDW_48130</name>
</gene>
<sequence length="188" mass="21051">METLEPEIKQTPISELPAPHGIGMAVAFDWGLAVQTAFTPIYALFQPSNMLKIPGLSPVLGNILFFVVTWAVACGFAFFGEMIRSGRNWARTIQIVANILLSIVGIISLLNLYQSIRVGNFWPLVTEIILVIFSPLIVWRLTRSSTAQWFKHVTPAQARQRHGGMWVWFIMLWGLVGGILQTFAAMHK</sequence>
<accession>A0A5J4KVZ4</accession>
<feature type="transmembrane region" description="Helical" evidence="1">
    <location>
        <begin position="21"/>
        <end position="43"/>
    </location>
</feature>
<feature type="transmembrane region" description="Helical" evidence="1">
    <location>
        <begin position="95"/>
        <end position="115"/>
    </location>
</feature>
<keyword evidence="1" id="KW-1133">Transmembrane helix</keyword>
<keyword evidence="1" id="KW-0812">Transmembrane</keyword>
<dbReference type="AlphaFoldDB" id="A0A5J4KVZ4"/>
<organism evidence="2 3">
    <name type="scientific">Dictyobacter vulcani</name>
    <dbReference type="NCBI Taxonomy" id="2607529"/>
    <lineage>
        <taxon>Bacteria</taxon>
        <taxon>Bacillati</taxon>
        <taxon>Chloroflexota</taxon>
        <taxon>Ktedonobacteria</taxon>
        <taxon>Ktedonobacterales</taxon>
        <taxon>Dictyobacteraceae</taxon>
        <taxon>Dictyobacter</taxon>
    </lineage>
</organism>
<reference evidence="2 3" key="1">
    <citation type="submission" date="2019-10" db="EMBL/GenBank/DDBJ databases">
        <title>Dictyobacter vulcani sp. nov., within the class Ktedonobacteria, isolated from soil of volcanic Mt. Zao.</title>
        <authorList>
            <person name="Zheng Y."/>
            <person name="Wang C.M."/>
            <person name="Sakai Y."/>
            <person name="Abe K."/>
            <person name="Yokota A."/>
            <person name="Yabe S."/>
        </authorList>
    </citation>
    <scope>NUCLEOTIDE SEQUENCE [LARGE SCALE GENOMIC DNA]</scope>
    <source>
        <strain evidence="2 3">W12</strain>
    </source>
</reference>
<evidence type="ECO:0000313" key="3">
    <source>
        <dbReference type="Proteomes" id="UP000326912"/>
    </source>
</evidence>
<feature type="transmembrane region" description="Helical" evidence="1">
    <location>
        <begin position="163"/>
        <end position="186"/>
    </location>
</feature>
<protein>
    <submittedName>
        <fullName evidence="2">Uncharacterized protein</fullName>
    </submittedName>
</protein>
<comment type="caution">
    <text evidence="2">The sequence shown here is derived from an EMBL/GenBank/DDBJ whole genome shotgun (WGS) entry which is preliminary data.</text>
</comment>
<evidence type="ECO:0000256" key="1">
    <source>
        <dbReference type="SAM" id="Phobius"/>
    </source>
</evidence>
<keyword evidence="3" id="KW-1185">Reference proteome</keyword>
<dbReference type="Proteomes" id="UP000326912">
    <property type="component" value="Unassembled WGS sequence"/>
</dbReference>